<dbReference type="InterPro" id="IPR051945">
    <property type="entry name" value="RRM_MRD1_RNA_proc_ribogen"/>
</dbReference>
<feature type="compositionally biased region" description="Polar residues" evidence="6">
    <location>
        <begin position="607"/>
        <end position="620"/>
    </location>
</feature>
<protein>
    <submittedName>
        <fullName evidence="9">RNA-binding protein 28 isoform X1</fullName>
    </submittedName>
</protein>
<evidence type="ECO:0000259" key="7">
    <source>
        <dbReference type="PROSITE" id="PS50102"/>
    </source>
</evidence>
<dbReference type="FunFam" id="3.30.70.330:FF:000182">
    <property type="entry name" value="RNA-binding motif protein 28"/>
    <property type="match status" value="1"/>
</dbReference>
<feature type="compositionally biased region" description="Basic and acidic residues" evidence="6">
    <location>
        <begin position="131"/>
        <end position="148"/>
    </location>
</feature>
<dbReference type="PROSITE" id="PS50102">
    <property type="entry name" value="RRM"/>
    <property type="match status" value="4"/>
</dbReference>
<dbReference type="FunFam" id="3.30.70.330:FF:000340">
    <property type="entry name" value="RNA-binding motif protein 28"/>
    <property type="match status" value="1"/>
</dbReference>
<dbReference type="Proteomes" id="UP000829999">
    <property type="component" value="Chromosome 9"/>
</dbReference>
<dbReference type="OrthoDB" id="439808at2759"/>
<name>A0A9R0DQS5_SPOFR</name>
<evidence type="ECO:0000256" key="4">
    <source>
        <dbReference type="ARBA" id="ARBA00023242"/>
    </source>
</evidence>
<dbReference type="Pfam" id="PF00076">
    <property type="entry name" value="RRM_1"/>
    <property type="match status" value="4"/>
</dbReference>
<feature type="compositionally biased region" description="Basic residues" evidence="6">
    <location>
        <begin position="767"/>
        <end position="782"/>
    </location>
</feature>
<dbReference type="CDD" id="cd12416">
    <property type="entry name" value="RRM4_RBM28_like"/>
    <property type="match status" value="1"/>
</dbReference>
<evidence type="ECO:0000256" key="2">
    <source>
        <dbReference type="ARBA" id="ARBA00022737"/>
    </source>
</evidence>
<feature type="compositionally biased region" description="Polar residues" evidence="6">
    <location>
        <begin position="112"/>
        <end position="122"/>
    </location>
</feature>
<feature type="domain" description="RRM" evidence="7">
    <location>
        <begin position="154"/>
        <end position="231"/>
    </location>
</feature>
<dbReference type="AlphaFoldDB" id="A0A9R0DQS5"/>
<keyword evidence="2" id="KW-0677">Repeat</keyword>
<feature type="domain" description="RRM" evidence="7">
    <location>
        <begin position="26"/>
        <end position="103"/>
    </location>
</feature>
<dbReference type="PANTHER" id="PTHR48039">
    <property type="entry name" value="RNA-BINDING MOTIF PROTEIN 14B"/>
    <property type="match status" value="1"/>
</dbReference>
<dbReference type="InterPro" id="IPR035979">
    <property type="entry name" value="RBD_domain_sf"/>
</dbReference>
<dbReference type="PANTHER" id="PTHR48039:SF5">
    <property type="entry name" value="RNA-BINDING PROTEIN 28"/>
    <property type="match status" value="1"/>
</dbReference>
<dbReference type="SUPFAM" id="SSF54928">
    <property type="entry name" value="RNA-binding domain, RBD"/>
    <property type="match status" value="4"/>
</dbReference>
<feature type="region of interest" description="Disordered" evidence="6">
    <location>
        <begin position="767"/>
        <end position="790"/>
    </location>
</feature>
<feature type="region of interest" description="Disordered" evidence="6">
    <location>
        <begin position="1"/>
        <end position="23"/>
    </location>
</feature>
<evidence type="ECO:0000256" key="1">
    <source>
        <dbReference type="ARBA" id="ARBA00004123"/>
    </source>
</evidence>
<feature type="region of interest" description="Disordered" evidence="6">
    <location>
        <begin position="604"/>
        <end position="712"/>
    </location>
</feature>
<dbReference type="GO" id="GO:0005730">
    <property type="term" value="C:nucleolus"/>
    <property type="evidence" value="ECO:0007669"/>
    <property type="project" value="TreeGrafter"/>
</dbReference>
<reference evidence="9" key="1">
    <citation type="submission" date="2025-08" db="UniProtKB">
        <authorList>
            <consortium name="RefSeq"/>
        </authorList>
    </citation>
    <scope>IDENTIFICATION</scope>
    <source>
        <tissue evidence="9">Whole larval tissue</tissue>
    </source>
</reference>
<dbReference type="InterPro" id="IPR000504">
    <property type="entry name" value="RRM_dom"/>
</dbReference>
<sequence>MGKMDDEFYSGVDDVKSSKEPAERNGRIIVRNISFKATKEALKEHFSKYGTVQEVNLLKKPDGKLVGCGFVHFADVTQAEKAIAATNKKPFLDRPIHVAFAVSKKAYVQNMENNPKQRFNGTSEDDNNLFSKDKEETDKSTEEKQKKERINRNARLVVRNVSFKATEETLKEHFAPYGDILEVKLLKKPDGKLVGCAFVHFKNVPMAKKALLNTNMKPFLGRPISVDWAVAKNKYMQHVVSQQLEMEEKVKKEESDSDDDDNKPPLNVSADDIKDEIKSESESEAESDEEGDSDSDGDDKADVKDESDDEDGDSDDQDDDDDDDDDEEVEGDEESEAGFKQEHQRIKLNDAEDGCTVFITNIPFSVDNEQLRQFAENIGPVKYALICVDKMTEHSKGTGFVKFVDKEHADAFLSLPADQLRLEGQTLSVKPALKRENLQKGNKKEAKDNRNLYLVKEGVVVAGTKAAVGVSASDMAKRLALERSKTQMLKNLNRFVSRYRLVVSNLPAHYDDAKLRRLCAGAGDRRAVVTECRVMRDLRTPPGPDGKNPSKGYGFVMFTRHEDALACLRKLNNNPDVFDKNNRPIVSFSIEDRTALNARKKRLEKSIANNPLANKDGGQTTDKRNRKRKPETSPDESYAKRRKFGKLNNKFNKNNNQGDDNRQQNTQNQSPANFNRNNKNGRQNRFNKGPRQNDGAGQFVKKPRNNDYGEYTGLTAKEGSQHKMRSNHKLKAQAEIHRQTVKTEKKMSKRAQRLKMAAKERIKLPKQKINKNPNKKRKKHFTQSKFDRFL</sequence>
<feature type="domain" description="RRM" evidence="7">
    <location>
        <begin position="355"/>
        <end position="434"/>
    </location>
</feature>
<evidence type="ECO:0000256" key="5">
    <source>
        <dbReference type="PROSITE-ProRule" id="PRU00176"/>
    </source>
</evidence>
<dbReference type="InterPro" id="IPR012677">
    <property type="entry name" value="Nucleotide-bd_a/b_plait_sf"/>
</dbReference>
<feature type="domain" description="RRM" evidence="7">
    <location>
        <begin position="499"/>
        <end position="585"/>
    </location>
</feature>
<feature type="region of interest" description="Disordered" evidence="6">
    <location>
        <begin position="112"/>
        <end position="148"/>
    </location>
</feature>
<dbReference type="Gene3D" id="3.30.70.330">
    <property type="match status" value="4"/>
</dbReference>
<feature type="region of interest" description="Disordered" evidence="6">
    <location>
        <begin position="247"/>
        <end position="345"/>
    </location>
</feature>
<dbReference type="GO" id="GO:0003729">
    <property type="term" value="F:mRNA binding"/>
    <property type="evidence" value="ECO:0007669"/>
    <property type="project" value="TreeGrafter"/>
</dbReference>
<evidence type="ECO:0000256" key="6">
    <source>
        <dbReference type="SAM" id="MobiDB-lite"/>
    </source>
</evidence>
<organism evidence="8 9">
    <name type="scientific">Spodoptera frugiperda</name>
    <name type="common">Fall armyworm</name>
    <dbReference type="NCBI Taxonomy" id="7108"/>
    <lineage>
        <taxon>Eukaryota</taxon>
        <taxon>Metazoa</taxon>
        <taxon>Ecdysozoa</taxon>
        <taxon>Arthropoda</taxon>
        <taxon>Hexapoda</taxon>
        <taxon>Insecta</taxon>
        <taxon>Pterygota</taxon>
        <taxon>Neoptera</taxon>
        <taxon>Endopterygota</taxon>
        <taxon>Lepidoptera</taxon>
        <taxon>Glossata</taxon>
        <taxon>Ditrysia</taxon>
        <taxon>Noctuoidea</taxon>
        <taxon>Noctuidae</taxon>
        <taxon>Amphipyrinae</taxon>
        <taxon>Spodoptera</taxon>
    </lineage>
</organism>
<feature type="compositionally biased region" description="Low complexity" evidence="6">
    <location>
        <begin position="646"/>
        <end position="689"/>
    </location>
</feature>
<keyword evidence="8" id="KW-1185">Reference proteome</keyword>
<feature type="compositionally biased region" description="Acidic residues" evidence="6">
    <location>
        <begin position="305"/>
        <end position="336"/>
    </location>
</feature>
<dbReference type="RefSeq" id="XP_050551887.1">
    <property type="nucleotide sequence ID" value="XM_050695930.1"/>
</dbReference>
<evidence type="ECO:0000256" key="3">
    <source>
        <dbReference type="ARBA" id="ARBA00022884"/>
    </source>
</evidence>
<evidence type="ECO:0000313" key="8">
    <source>
        <dbReference type="Proteomes" id="UP000829999"/>
    </source>
</evidence>
<gene>
    <name evidence="9" type="primary">LOC118271412</name>
</gene>
<feature type="compositionally biased region" description="Basic and acidic residues" evidence="6">
    <location>
        <begin position="13"/>
        <end position="23"/>
    </location>
</feature>
<feature type="compositionally biased region" description="Basic and acidic residues" evidence="6">
    <location>
        <begin position="271"/>
        <end position="281"/>
    </location>
</feature>
<dbReference type="SMART" id="SM00360">
    <property type="entry name" value="RRM"/>
    <property type="match status" value="4"/>
</dbReference>
<proteinExistence type="predicted"/>
<keyword evidence="3 5" id="KW-0694">RNA-binding</keyword>
<comment type="subcellular location">
    <subcellularLocation>
        <location evidence="1">Nucleus</location>
    </subcellularLocation>
</comment>
<keyword evidence="4" id="KW-0539">Nucleus</keyword>
<feature type="compositionally biased region" description="Acidic residues" evidence="6">
    <location>
        <begin position="282"/>
        <end position="297"/>
    </location>
</feature>
<evidence type="ECO:0000313" key="9">
    <source>
        <dbReference type="RefSeq" id="XP_050551887.1"/>
    </source>
</evidence>
<dbReference type="GeneID" id="118271412"/>
<dbReference type="CDD" id="cd12414">
    <property type="entry name" value="RRM2_RBM28_like"/>
    <property type="match status" value="2"/>
</dbReference>
<accession>A0A9R0DQS5</accession>